<dbReference type="SUPFAM" id="SSF48452">
    <property type="entry name" value="TPR-like"/>
    <property type="match status" value="1"/>
</dbReference>
<reference evidence="3 4" key="1">
    <citation type="submission" date="2022-11" db="EMBL/GenBank/DDBJ databases">
        <title>Minimal conservation of predation-associated metabolite biosynthetic gene clusters underscores biosynthetic potential of Myxococcota including descriptions for ten novel species: Archangium lansinium sp. nov., Myxococcus landrumus sp. nov., Nannocystis bai.</title>
        <authorList>
            <person name="Ahearne A."/>
            <person name="Stevens C."/>
            <person name="Dowd S."/>
        </authorList>
    </citation>
    <scope>NUCLEOTIDE SEQUENCE [LARGE SCALE GENOMIC DNA]</scope>
    <source>
        <strain evidence="3 4">RJM3</strain>
    </source>
</reference>
<dbReference type="SUPFAM" id="SSF52540">
    <property type="entry name" value="P-loop containing nucleoside triphosphate hydrolases"/>
    <property type="match status" value="1"/>
</dbReference>
<dbReference type="InterPro" id="IPR011990">
    <property type="entry name" value="TPR-like_helical_dom_sf"/>
</dbReference>
<accession>A0ABT5EVJ6</accession>
<feature type="domain" description="NB-ARC" evidence="2">
    <location>
        <begin position="369"/>
        <end position="532"/>
    </location>
</feature>
<dbReference type="Pfam" id="PF00931">
    <property type="entry name" value="NB-ARC"/>
    <property type="match status" value="1"/>
</dbReference>
<dbReference type="Pfam" id="PF00149">
    <property type="entry name" value="Metallophos"/>
    <property type="match status" value="1"/>
</dbReference>
<dbReference type="InterPro" id="IPR002182">
    <property type="entry name" value="NB-ARC"/>
</dbReference>
<proteinExistence type="predicted"/>
<dbReference type="Gene3D" id="3.40.50.300">
    <property type="entry name" value="P-loop containing nucleotide triphosphate hydrolases"/>
    <property type="match status" value="1"/>
</dbReference>
<dbReference type="PRINTS" id="PR00364">
    <property type="entry name" value="DISEASERSIST"/>
</dbReference>
<dbReference type="Proteomes" id="UP001221411">
    <property type="component" value="Unassembled WGS sequence"/>
</dbReference>
<feature type="domain" description="Calcineurin-like phosphoesterase" evidence="1">
    <location>
        <begin position="6"/>
        <end position="264"/>
    </location>
</feature>
<dbReference type="InterPro" id="IPR027417">
    <property type="entry name" value="P-loop_NTPase"/>
</dbReference>
<comment type="caution">
    <text evidence="3">The sequence shown here is derived from an EMBL/GenBank/DDBJ whole genome shotgun (WGS) entry which is preliminary data.</text>
</comment>
<protein>
    <submittedName>
        <fullName evidence="3">Metallophosphoesterase</fullName>
    </submittedName>
</protein>
<keyword evidence="4" id="KW-1185">Reference proteome</keyword>
<evidence type="ECO:0000313" key="4">
    <source>
        <dbReference type="Proteomes" id="UP001221411"/>
    </source>
</evidence>
<dbReference type="RefSeq" id="WP_271922847.1">
    <property type="nucleotide sequence ID" value="NZ_JAQNDO010000001.1"/>
</dbReference>
<dbReference type="InterPro" id="IPR029058">
    <property type="entry name" value="AB_hydrolase_fold"/>
</dbReference>
<dbReference type="InterPro" id="IPR004843">
    <property type="entry name" value="Calcineurin-like_PHP"/>
</dbReference>
<sequence>MKEHKLRILHLSDLHARGSREKDAWRRRRVLGEAWAKNLDELVADGVAVDLVCFTGDVADWGKAEEYEQAGELFEAMLERLHVPKERFFVVPGNHDVNRKVNAQGWKKLRPLLLDVPPIERSRWLLGQYTPRGLKDAQREKVLERTAAYRTWLASFGRSALLPGSSPHGRLGYRGTVRVRDLPFDVHVIGLDSAWLCGDDADSSRLLLTEDQVARLGTTETGSSLPGFRLALVHHPLSDLRDGDACRSLLAEHVDLLLRGHLHREELAAWIGPGEALRQVAAGCLYEGELGNTWQNACHLFDITLDDEGRPRGYDVRLRGFSDAQSGFWFDNGGLYREAPSGRLRWRVSGASRSSSVPPPPPRIFVGRDDELRKLAETLLPASGEPKVAAVCAVQGMPGVGKSYLADKFASDYAADFPGGTYRLALAPDEQKTGRDLAGSWIRDLAERLRLMGAPNDLAVRVRQALRASRALVHLENVDGQDAANAAVFFARELRGCALIVTGRYQGLGVTPGWVAIPIDTFDEKTAITLLEAELGLARTQAEREARRRLVRELGGLPLALHLAAGYLRVGGYDADTFLAELRRRGLDMNPGDPGYAFFQGDSRRANLHHTFGISMDLLGRQLGAGAEPLLAGLRALGYAPSVGVGRSLGAAMAGLEAVDFSRLVDAAVRLSLLVRAPAEERADGAWRMHALLAEWMRRRVDEEVVTARMTEWFLERLPEEKQGEAWVEVGREMGALAVWLPRVHGEEFGRVVGRAMSFAIQNGPFHVWMEFCERGLQQQDARERSNLLWTLANVARSAGDLDRALTTAQQKEAHDKAHGADREAALAAGCRADILEARGELDEALRIRRQEVLPVFERLDDVRERAVTLGRIADVLEVRGELDEALRIRQQEQLPVFERLDDASSCAVTLGQIADILKARGEFDEALRIRQQEVLPVFERLGEVRERAVALGRIAAILQARGELDEALRIRQQEELPVYERLGEVRERLVCRANIAHNLLARNAPGDRDEAARLLRLAHADAERLRLPEAQQIRRIQQRHRLPTEDPPPSP</sequence>
<name>A0ABT5EVJ6_9BACT</name>
<dbReference type="SUPFAM" id="SSF56300">
    <property type="entry name" value="Metallo-dependent phosphatases"/>
    <property type="match status" value="1"/>
</dbReference>
<dbReference type="SUPFAM" id="SSF53474">
    <property type="entry name" value="alpha/beta-Hydrolases"/>
    <property type="match status" value="1"/>
</dbReference>
<evidence type="ECO:0000259" key="2">
    <source>
        <dbReference type="Pfam" id="PF00931"/>
    </source>
</evidence>
<organism evidence="3 4">
    <name type="scientific">Polyangium mundeleinium</name>
    <dbReference type="NCBI Taxonomy" id="2995306"/>
    <lineage>
        <taxon>Bacteria</taxon>
        <taxon>Pseudomonadati</taxon>
        <taxon>Myxococcota</taxon>
        <taxon>Polyangia</taxon>
        <taxon>Polyangiales</taxon>
        <taxon>Polyangiaceae</taxon>
        <taxon>Polyangium</taxon>
    </lineage>
</organism>
<dbReference type="InterPro" id="IPR029052">
    <property type="entry name" value="Metallo-depent_PP-like"/>
</dbReference>
<dbReference type="EMBL" id="JAQNDO010000001">
    <property type="protein sequence ID" value="MDC0745394.1"/>
    <property type="molecule type" value="Genomic_DNA"/>
</dbReference>
<dbReference type="PANTHER" id="PTHR47691">
    <property type="entry name" value="REGULATOR-RELATED"/>
    <property type="match status" value="1"/>
</dbReference>
<dbReference type="Gene3D" id="1.25.40.10">
    <property type="entry name" value="Tetratricopeptide repeat domain"/>
    <property type="match status" value="1"/>
</dbReference>
<dbReference type="Gene3D" id="3.60.21.10">
    <property type="match status" value="1"/>
</dbReference>
<gene>
    <name evidence="3" type="ORF">POL67_28945</name>
</gene>
<dbReference type="PANTHER" id="PTHR47691:SF3">
    <property type="entry name" value="HTH-TYPE TRANSCRIPTIONAL REGULATOR RV0890C-RELATED"/>
    <property type="match status" value="1"/>
</dbReference>
<evidence type="ECO:0000259" key="1">
    <source>
        <dbReference type="Pfam" id="PF00149"/>
    </source>
</evidence>
<evidence type="ECO:0000313" key="3">
    <source>
        <dbReference type="EMBL" id="MDC0745394.1"/>
    </source>
</evidence>